<sequence>MNKEFAKMCYFARLETGLSVKNASNLLNICERQLNYYEAGQKNIPDDIVAKMTKVYVNPELGYEYLKQTKTGQELALPTINMKGISSRTLQLRVCIKNVIDVLNKLDIIACDDVIDQKELCTFMDCMKQIQLLSGACVGIRLFSPIKKSALTGTARISLITSS</sequence>
<name>A0ABN0EJ81_9FIRM</name>
<accession>A0ABN0EJ81</accession>
<dbReference type="GeneID" id="62778312"/>
<gene>
    <name evidence="1" type="ORF">HMPREF9454_00983</name>
</gene>
<protein>
    <recommendedName>
        <fullName evidence="3">HTH cro/C1-type domain-containing protein</fullName>
    </recommendedName>
</protein>
<dbReference type="RefSeq" id="WP_008538263.1">
    <property type="nucleotide sequence ID" value="NZ_JH601090.1"/>
</dbReference>
<dbReference type="CDD" id="cd00093">
    <property type="entry name" value="HTH_XRE"/>
    <property type="match status" value="1"/>
</dbReference>
<dbReference type="EMBL" id="ADMB01000047">
    <property type="protein sequence ID" value="EHR37679.1"/>
    <property type="molecule type" value="Genomic_DNA"/>
</dbReference>
<dbReference type="InterPro" id="IPR001387">
    <property type="entry name" value="Cro/C1-type_HTH"/>
</dbReference>
<dbReference type="Proteomes" id="UP000005963">
    <property type="component" value="Unassembled WGS sequence"/>
</dbReference>
<evidence type="ECO:0008006" key="3">
    <source>
        <dbReference type="Google" id="ProtNLM"/>
    </source>
</evidence>
<evidence type="ECO:0000313" key="1">
    <source>
        <dbReference type="EMBL" id="EHR37679.1"/>
    </source>
</evidence>
<dbReference type="InterPro" id="IPR027910">
    <property type="entry name" value="YdiL_sf"/>
</dbReference>
<proteinExistence type="predicted"/>
<comment type="caution">
    <text evidence="1">The sequence shown here is derived from an EMBL/GenBank/DDBJ whole genome shotgun (WGS) entry which is preliminary data.</text>
</comment>
<reference evidence="1 2" key="1">
    <citation type="submission" date="2012-01" db="EMBL/GenBank/DDBJ databases">
        <title>The Genome Sequence of Megamonas funiformis YIT 11815.</title>
        <authorList>
            <consortium name="The Broad Institute Genome Sequencing Platform"/>
            <person name="Earl A."/>
            <person name="Ward D."/>
            <person name="Feldgarden M."/>
            <person name="Gevers D."/>
            <person name="Morotomi M."/>
            <person name="Young S.K."/>
            <person name="Zeng Q."/>
            <person name="Gargeya S."/>
            <person name="Fitzgerald M."/>
            <person name="Haas B."/>
            <person name="Abouelleil A."/>
            <person name="Alvarado L."/>
            <person name="Arachchi H.M."/>
            <person name="Berlin A."/>
            <person name="Chapman S.B."/>
            <person name="Gearin G."/>
            <person name="Goldberg J."/>
            <person name="Griggs A."/>
            <person name="Gujja S."/>
            <person name="Hansen M."/>
            <person name="Heiman D."/>
            <person name="Howarth C."/>
            <person name="Larimer J."/>
            <person name="Lui A."/>
            <person name="MacDonald P.J.P."/>
            <person name="McCowen C."/>
            <person name="Montmayeur A."/>
            <person name="Murphy C."/>
            <person name="Neiman D."/>
            <person name="Pearson M."/>
            <person name="Priest M."/>
            <person name="Roberts A."/>
            <person name="Saif S."/>
            <person name="Shea T."/>
            <person name="Sisk P."/>
            <person name="Stolte C."/>
            <person name="Sykes S."/>
            <person name="Wortman J."/>
            <person name="Nusbaum C."/>
            <person name="Birren B."/>
        </authorList>
    </citation>
    <scope>NUCLEOTIDE SEQUENCE [LARGE SCALE GENOMIC DNA]</scope>
    <source>
        <strain evidence="1 2">YIT 11815</strain>
    </source>
</reference>
<organism evidence="1 2">
    <name type="scientific">Megamonas funiformis YIT 11815</name>
    <dbReference type="NCBI Taxonomy" id="742816"/>
    <lineage>
        <taxon>Bacteria</taxon>
        <taxon>Bacillati</taxon>
        <taxon>Bacillota</taxon>
        <taxon>Negativicutes</taxon>
        <taxon>Selenomonadales</taxon>
        <taxon>Selenomonadaceae</taxon>
        <taxon>Megamonas</taxon>
    </lineage>
</organism>
<dbReference type="Gene3D" id="1.10.3100.10">
    <property type="entry name" value="Putative cytoplasmic protein"/>
    <property type="match status" value="1"/>
</dbReference>
<evidence type="ECO:0000313" key="2">
    <source>
        <dbReference type="Proteomes" id="UP000005963"/>
    </source>
</evidence>
<keyword evidence="2" id="KW-1185">Reference proteome</keyword>